<sequence length="169" mass="18708">MLSCRIARLTLKRTIKMPRVSQEVAAQTRQKIIDASFSLLVEYGNDALTFTKIAQAAKVSRSGINAHFKKKSELLDALKPMLKKVITDKLDFTSGKKFFESWKDAIDNDSYFRNVIAHANALCNEQEGVAGLIELIGGDDENPEDHILMAIGYAVIHCAKSGNKSTCCK</sequence>
<evidence type="ECO:0000259" key="3">
    <source>
        <dbReference type="PROSITE" id="PS50977"/>
    </source>
</evidence>
<keyword evidence="1 2" id="KW-0238">DNA-binding</keyword>
<evidence type="ECO:0000256" key="2">
    <source>
        <dbReference type="PROSITE-ProRule" id="PRU00335"/>
    </source>
</evidence>
<protein>
    <submittedName>
        <fullName evidence="4">TetR family transcriptional regulator</fullName>
    </submittedName>
</protein>
<keyword evidence="5" id="KW-1185">Reference proteome</keyword>
<comment type="caution">
    <text evidence="4">The sequence shown here is derived from an EMBL/GenBank/DDBJ whole genome shotgun (WGS) entry which is preliminary data.</text>
</comment>
<evidence type="ECO:0000313" key="4">
    <source>
        <dbReference type="EMBL" id="OZS41711.1"/>
    </source>
</evidence>
<dbReference type="InterPro" id="IPR001647">
    <property type="entry name" value="HTH_TetR"/>
</dbReference>
<dbReference type="Gene3D" id="1.10.357.10">
    <property type="entry name" value="Tetracycline Repressor, domain 2"/>
    <property type="match status" value="1"/>
</dbReference>
<gene>
    <name evidence="4" type="ORF">ASV53_22295</name>
</gene>
<dbReference type="Pfam" id="PF00440">
    <property type="entry name" value="TetR_N"/>
    <property type="match status" value="1"/>
</dbReference>
<feature type="domain" description="HTH tetR-type" evidence="3">
    <location>
        <begin position="26"/>
        <end position="86"/>
    </location>
</feature>
<reference evidence="4 5" key="1">
    <citation type="journal article" date="2016" name="Antonie Van Leeuwenhoek">
        <title>Photobacterium sanguinicancri sp. nov. isolated from marine animals.</title>
        <authorList>
            <person name="Gomez-Gil B."/>
            <person name="Roque A."/>
            <person name="Rotllant G."/>
            <person name="Romalde J.L."/>
            <person name="Doce A."/>
            <person name="Eggermont M."/>
            <person name="Defoirdt T."/>
        </authorList>
    </citation>
    <scope>NUCLEOTIDE SEQUENCE [LARGE SCALE GENOMIC DNA]</scope>
    <source>
        <strain evidence="4 5">CAIM 1827</strain>
    </source>
</reference>
<dbReference type="Proteomes" id="UP000215999">
    <property type="component" value="Unassembled WGS sequence"/>
</dbReference>
<organism evidence="4 5">
    <name type="scientific">Photobacterium sanguinicancri</name>
    <dbReference type="NCBI Taxonomy" id="875932"/>
    <lineage>
        <taxon>Bacteria</taxon>
        <taxon>Pseudomonadati</taxon>
        <taxon>Pseudomonadota</taxon>
        <taxon>Gammaproteobacteria</taxon>
        <taxon>Vibrionales</taxon>
        <taxon>Vibrionaceae</taxon>
        <taxon>Photobacterium</taxon>
    </lineage>
</organism>
<dbReference type="SUPFAM" id="SSF46689">
    <property type="entry name" value="Homeodomain-like"/>
    <property type="match status" value="1"/>
</dbReference>
<dbReference type="PROSITE" id="PS50977">
    <property type="entry name" value="HTH_TETR_2"/>
    <property type="match status" value="1"/>
</dbReference>
<feature type="DNA-binding region" description="H-T-H motif" evidence="2">
    <location>
        <begin position="49"/>
        <end position="68"/>
    </location>
</feature>
<dbReference type="PRINTS" id="PR00455">
    <property type="entry name" value="HTHTETR"/>
</dbReference>
<accession>A0ABX4FS41</accession>
<evidence type="ECO:0000313" key="5">
    <source>
        <dbReference type="Proteomes" id="UP000215999"/>
    </source>
</evidence>
<evidence type="ECO:0000256" key="1">
    <source>
        <dbReference type="ARBA" id="ARBA00023125"/>
    </source>
</evidence>
<dbReference type="EMBL" id="NOIF01000248">
    <property type="protein sequence ID" value="OZS41711.1"/>
    <property type="molecule type" value="Genomic_DNA"/>
</dbReference>
<dbReference type="InterPro" id="IPR009057">
    <property type="entry name" value="Homeodomain-like_sf"/>
</dbReference>
<name>A0ABX4FS41_9GAMM</name>
<proteinExistence type="predicted"/>